<dbReference type="InterPro" id="IPR005225">
    <property type="entry name" value="Small_GTP-bd"/>
</dbReference>
<dbReference type="GO" id="GO:0002098">
    <property type="term" value="P:tRNA wobble uridine modification"/>
    <property type="evidence" value="ECO:0007669"/>
    <property type="project" value="TreeGrafter"/>
</dbReference>
<comment type="caution">
    <text evidence="6">Lacks conserved residue(s) required for the propagation of feature annotation.</text>
</comment>
<keyword evidence="2 6" id="KW-0819">tRNA processing</keyword>
<feature type="domain" description="TrmE-type G" evidence="8">
    <location>
        <begin position="215"/>
        <end position="381"/>
    </location>
</feature>
<dbReference type="EC" id="3.6.-.-" evidence="6"/>
<dbReference type="Gene3D" id="1.20.120.430">
    <property type="entry name" value="tRNA modification GTPase MnmE domain 2"/>
    <property type="match status" value="1"/>
</dbReference>
<comment type="caution">
    <text evidence="9">The sequence shown here is derived from an EMBL/GenBank/DDBJ whole genome shotgun (WGS) entry which is preliminary data.</text>
</comment>
<dbReference type="GO" id="GO:0003924">
    <property type="term" value="F:GTPase activity"/>
    <property type="evidence" value="ECO:0007669"/>
    <property type="project" value="UniProtKB-UniRule"/>
</dbReference>
<evidence type="ECO:0000256" key="7">
    <source>
        <dbReference type="RuleBase" id="RU003313"/>
    </source>
</evidence>
<dbReference type="InterPro" id="IPR004520">
    <property type="entry name" value="GTPase_MnmE"/>
</dbReference>
<reference evidence="9" key="2">
    <citation type="journal article" date="2021" name="PeerJ">
        <title>Extensive microbial diversity within the chicken gut microbiome revealed by metagenomics and culture.</title>
        <authorList>
            <person name="Gilroy R."/>
            <person name="Ravi A."/>
            <person name="Getino M."/>
            <person name="Pursley I."/>
            <person name="Horton D.L."/>
            <person name="Alikhan N.F."/>
            <person name="Baker D."/>
            <person name="Gharbi K."/>
            <person name="Hall N."/>
            <person name="Watson M."/>
            <person name="Adriaenssens E.M."/>
            <person name="Foster-Nyarko E."/>
            <person name="Jarju S."/>
            <person name="Secka A."/>
            <person name="Antonio M."/>
            <person name="Oren A."/>
            <person name="Chaudhuri R.R."/>
            <person name="La Ragione R."/>
            <person name="Hildebrand F."/>
            <person name="Pallen M.J."/>
        </authorList>
    </citation>
    <scope>NUCLEOTIDE SEQUENCE</scope>
    <source>
        <strain evidence="9">17213</strain>
    </source>
</reference>
<dbReference type="AlphaFoldDB" id="A0A9D9DCF6"/>
<dbReference type="SUPFAM" id="SSF52540">
    <property type="entry name" value="P-loop containing nucleoside triphosphate hydrolases"/>
    <property type="match status" value="1"/>
</dbReference>
<feature type="binding site" evidence="6">
    <location>
        <position position="244"/>
    </location>
    <ligand>
        <name>K(+)</name>
        <dbReference type="ChEBI" id="CHEBI:29103"/>
    </ligand>
</feature>
<dbReference type="InterPro" id="IPR027266">
    <property type="entry name" value="TrmE/GcvT-like"/>
</dbReference>
<comment type="cofactor">
    <cofactor evidence="6">
        <name>K(+)</name>
        <dbReference type="ChEBI" id="CHEBI:29103"/>
    </cofactor>
    <text evidence="6">Binds 1 potassium ion per subunit.</text>
</comment>
<evidence type="ECO:0000256" key="4">
    <source>
        <dbReference type="ARBA" id="ARBA00022958"/>
    </source>
</evidence>
<dbReference type="PROSITE" id="PS51709">
    <property type="entry name" value="G_TRME"/>
    <property type="match status" value="1"/>
</dbReference>
<dbReference type="Pfam" id="PF01926">
    <property type="entry name" value="MMR_HSR1"/>
    <property type="match status" value="1"/>
</dbReference>
<dbReference type="Proteomes" id="UP000823631">
    <property type="component" value="Unassembled WGS sequence"/>
</dbReference>
<feature type="binding site" evidence="6">
    <location>
        <position position="250"/>
    </location>
    <ligand>
        <name>Mg(2+)</name>
        <dbReference type="ChEBI" id="CHEBI:18420"/>
    </ligand>
</feature>
<reference evidence="9" key="1">
    <citation type="submission" date="2020-10" db="EMBL/GenBank/DDBJ databases">
        <authorList>
            <person name="Gilroy R."/>
        </authorList>
    </citation>
    <scope>NUCLEOTIDE SEQUENCE</scope>
    <source>
        <strain evidence="9">17213</strain>
    </source>
</reference>
<comment type="function">
    <text evidence="6">Exhibits a very high intrinsic GTPase hydrolysis rate. Involved in the addition of a carboxymethylaminomethyl (cmnm) group at the wobble position (U34) of certain tRNAs, forming tRNA-cmnm(5)s(2)U34.</text>
</comment>
<feature type="binding site" evidence="6">
    <location>
        <position position="249"/>
    </location>
    <ligand>
        <name>K(+)</name>
        <dbReference type="ChEBI" id="CHEBI:29103"/>
    </ligand>
</feature>
<dbReference type="SUPFAM" id="SSF103025">
    <property type="entry name" value="Folate-binding domain"/>
    <property type="match status" value="1"/>
</dbReference>
<dbReference type="InterPro" id="IPR018948">
    <property type="entry name" value="GTP-bd_TrmE_N"/>
</dbReference>
<keyword evidence="5 6" id="KW-0342">GTP-binding</keyword>
<dbReference type="PANTHER" id="PTHR42714">
    <property type="entry name" value="TRNA MODIFICATION GTPASE GTPBP3"/>
    <property type="match status" value="1"/>
</dbReference>
<dbReference type="CDD" id="cd14858">
    <property type="entry name" value="TrmE_N"/>
    <property type="match status" value="1"/>
</dbReference>
<dbReference type="Pfam" id="PF12631">
    <property type="entry name" value="MnmE_helical"/>
    <property type="match status" value="1"/>
</dbReference>
<feature type="binding site" evidence="6">
    <location>
        <position position="22"/>
    </location>
    <ligand>
        <name>(6S)-5-formyl-5,6,7,8-tetrahydrofolate</name>
        <dbReference type="ChEBI" id="CHEBI:57457"/>
    </ligand>
</feature>
<organism evidence="9 10">
    <name type="scientific">Candidatus Avisuccinivibrio stercorigallinarum</name>
    <dbReference type="NCBI Taxonomy" id="2840704"/>
    <lineage>
        <taxon>Bacteria</taxon>
        <taxon>Pseudomonadati</taxon>
        <taxon>Pseudomonadota</taxon>
        <taxon>Gammaproteobacteria</taxon>
        <taxon>Aeromonadales</taxon>
        <taxon>Succinivibrionaceae</taxon>
        <taxon>Succinivibrionaceae incertae sedis</taxon>
        <taxon>Candidatus Avisuccinivibrio</taxon>
    </lineage>
</organism>
<evidence type="ECO:0000313" key="10">
    <source>
        <dbReference type="Proteomes" id="UP000823631"/>
    </source>
</evidence>
<dbReference type="InterPro" id="IPR027368">
    <property type="entry name" value="MnmE_dom2"/>
</dbReference>
<dbReference type="NCBIfam" id="TIGR00450">
    <property type="entry name" value="mnmE_trmE_thdF"/>
    <property type="match status" value="1"/>
</dbReference>
<gene>
    <name evidence="6 9" type="primary">mnmE</name>
    <name evidence="6" type="synonym">trmE</name>
    <name evidence="9" type="ORF">IAB19_08640</name>
</gene>
<keyword evidence="4 6" id="KW-0630">Potassium</keyword>
<evidence type="ECO:0000256" key="2">
    <source>
        <dbReference type="ARBA" id="ARBA00022694"/>
    </source>
</evidence>
<keyword evidence="6" id="KW-0460">Magnesium</keyword>
<evidence type="ECO:0000259" key="8">
    <source>
        <dbReference type="PROSITE" id="PS51709"/>
    </source>
</evidence>
<dbReference type="GO" id="GO:0005525">
    <property type="term" value="F:GTP binding"/>
    <property type="evidence" value="ECO:0007669"/>
    <property type="project" value="UniProtKB-UniRule"/>
</dbReference>
<comment type="similarity">
    <text evidence="1 6 7">Belongs to the TRAFAC class TrmE-Era-EngA-EngB-Septin-like GTPase superfamily. TrmE GTPase family.</text>
</comment>
<feature type="binding site" evidence="6">
    <location>
        <position position="79"/>
    </location>
    <ligand>
        <name>(6S)-5-formyl-5,6,7,8-tetrahydrofolate</name>
        <dbReference type="ChEBI" id="CHEBI:57457"/>
    </ligand>
</feature>
<feature type="binding site" evidence="6">
    <location>
        <position position="225"/>
    </location>
    <ligand>
        <name>K(+)</name>
        <dbReference type="ChEBI" id="CHEBI:29103"/>
    </ligand>
</feature>
<dbReference type="NCBIfam" id="TIGR00231">
    <property type="entry name" value="small_GTP"/>
    <property type="match status" value="1"/>
</dbReference>
<keyword evidence="3 6" id="KW-0547">Nucleotide-binding</keyword>
<feature type="binding site" evidence="6">
    <location>
        <begin position="225"/>
        <end position="230"/>
    </location>
    <ligand>
        <name>GTP</name>
        <dbReference type="ChEBI" id="CHEBI:37565"/>
    </ligand>
</feature>
<feature type="binding site" evidence="6">
    <location>
        <position position="246"/>
    </location>
    <ligand>
        <name>K(+)</name>
        <dbReference type="ChEBI" id="CHEBI:29103"/>
    </ligand>
</feature>
<dbReference type="GO" id="GO:0005829">
    <property type="term" value="C:cytosol"/>
    <property type="evidence" value="ECO:0007669"/>
    <property type="project" value="TreeGrafter"/>
</dbReference>
<keyword evidence="6" id="KW-0378">Hydrolase</keyword>
<dbReference type="Gene3D" id="3.40.50.300">
    <property type="entry name" value="P-loop containing nucleotide triphosphate hydrolases"/>
    <property type="match status" value="1"/>
</dbReference>
<evidence type="ECO:0000256" key="1">
    <source>
        <dbReference type="ARBA" id="ARBA00011043"/>
    </source>
</evidence>
<evidence type="ECO:0000256" key="5">
    <source>
        <dbReference type="ARBA" id="ARBA00023134"/>
    </source>
</evidence>
<evidence type="ECO:0000256" key="6">
    <source>
        <dbReference type="HAMAP-Rule" id="MF_00379"/>
    </source>
</evidence>
<dbReference type="SUPFAM" id="SSF116878">
    <property type="entry name" value="TrmE connector domain"/>
    <property type="match status" value="1"/>
</dbReference>
<dbReference type="GO" id="GO:0046872">
    <property type="term" value="F:metal ion binding"/>
    <property type="evidence" value="ECO:0007669"/>
    <property type="project" value="UniProtKB-KW"/>
</dbReference>
<name>A0A9D9DCF6_9GAMM</name>
<keyword evidence="6" id="KW-0479">Metal-binding</keyword>
<keyword evidence="6" id="KW-0963">Cytoplasm</keyword>
<dbReference type="FunFam" id="3.30.1360.120:FF:000007">
    <property type="entry name" value="tRNA modification GTPase GTPBP3, mitochondrial"/>
    <property type="match status" value="1"/>
</dbReference>
<dbReference type="PRINTS" id="PR00326">
    <property type="entry name" value="GTP1OBG"/>
</dbReference>
<feature type="binding site" evidence="6">
    <location>
        <position position="229"/>
    </location>
    <ligand>
        <name>Mg(2+)</name>
        <dbReference type="ChEBI" id="CHEBI:18420"/>
    </ligand>
</feature>
<dbReference type="InterPro" id="IPR027417">
    <property type="entry name" value="P-loop_NTPase"/>
</dbReference>
<dbReference type="CDD" id="cd04164">
    <property type="entry name" value="trmE"/>
    <property type="match status" value="1"/>
</dbReference>
<dbReference type="InterPro" id="IPR025867">
    <property type="entry name" value="MnmE_helical"/>
</dbReference>
<dbReference type="NCBIfam" id="NF003661">
    <property type="entry name" value="PRK05291.1-3"/>
    <property type="match status" value="1"/>
</dbReference>
<comment type="subcellular location">
    <subcellularLocation>
        <location evidence="6">Cytoplasm</location>
    </subcellularLocation>
</comment>
<dbReference type="InterPro" id="IPR006073">
    <property type="entry name" value="GTP-bd"/>
</dbReference>
<dbReference type="HAMAP" id="MF_00379">
    <property type="entry name" value="GTPase_MnmE"/>
    <property type="match status" value="1"/>
</dbReference>
<evidence type="ECO:0000313" key="9">
    <source>
        <dbReference type="EMBL" id="MBO8416432.1"/>
    </source>
</evidence>
<proteinExistence type="inferred from homology"/>
<feature type="binding site" evidence="6">
    <location>
        <begin position="269"/>
        <end position="272"/>
    </location>
    <ligand>
        <name>GTP</name>
        <dbReference type="ChEBI" id="CHEBI:37565"/>
    </ligand>
</feature>
<protein>
    <recommendedName>
        <fullName evidence="6">tRNA modification GTPase MnmE</fullName>
        <ecNumber evidence="6">3.6.-.-</ecNumber>
    </recommendedName>
</protein>
<accession>A0A9D9DCF6</accession>
<dbReference type="Pfam" id="PF10396">
    <property type="entry name" value="TrmE_N"/>
    <property type="match status" value="1"/>
</dbReference>
<dbReference type="EMBL" id="JADINH010000174">
    <property type="protein sequence ID" value="MBO8416432.1"/>
    <property type="molecule type" value="Genomic_DNA"/>
</dbReference>
<feature type="binding site" evidence="6">
    <location>
        <position position="119"/>
    </location>
    <ligand>
        <name>(6S)-5-formyl-5,6,7,8-tetrahydrofolate</name>
        <dbReference type="ChEBI" id="CHEBI:57457"/>
    </ligand>
</feature>
<sequence length="456" mass="48162">MSADTIAAIATAPGRGGVAIVRVSGDLALSALEALTGLKDPKPRFAYFKTFALNQEPLDEGVVLYFKAPHSYTGEDVVEFQGHAGNIAPQRVLSALLKLPGIRMAEPGEFTKRAFLNGKLDLTAAEAVEDLISAGSESAAKAALSSLEGRFEERLNAITEKLTNFRVRIEACLDFPEEHEDFFDSGAAAADLAAIKADAQAAFDSANQGVKLNEGARLVLAGAPNAGKSSLLNALAGADKAIVTNIPGTTRDVLSVNIEVGGIPVVITDTAGLRDNPGDEIEAIGIKRALTELKKADLVLLMADRTASGEAAAQSLQQIKEQLGSDLKLLVLKSKADLKADPSFNAMMESELFAALPQISLSVKSADGLDALRKELQQALGIMPTAGVYSARRRHLQALQDCLDAVERCEWQLAQGDLVLCAREAAIAAEHLSAITGKITSDEILGRIFSTFCIGK</sequence>
<dbReference type="GO" id="GO:0030488">
    <property type="term" value="P:tRNA methylation"/>
    <property type="evidence" value="ECO:0007669"/>
    <property type="project" value="TreeGrafter"/>
</dbReference>
<feature type="binding site" evidence="6">
    <location>
        <position position="456"/>
    </location>
    <ligand>
        <name>(6S)-5-formyl-5,6,7,8-tetrahydrofolate</name>
        <dbReference type="ChEBI" id="CHEBI:57457"/>
    </ligand>
</feature>
<comment type="subunit">
    <text evidence="6">Homodimer. Heterotetramer of two MnmE and two MnmG subunits.</text>
</comment>
<dbReference type="InterPro" id="IPR031168">
    <property type="entry name" value="G_TrmE"/>
</dbReference>
<feature type="binding site" evidence="6">
    <location>
        <begin position="244"/>
        <end position="250"/>
    </location>
    <ligand>
        <name>GTP</name>
        <dbReference type="ChEBI" id="CHEBI:37565"/>
    </ligand>
</feature>
<dbReference type="Gene3D" id="3.30.1360.120">
    <property type="entry name" value="Probable tRNA modification gtpase trme, domain 1"/>
    <property type="match status" value="1"/>
</dbReference>
<evidence type="ECO:0000256" key="3">
    <source>
        <dbReference type="ARBA" id="ARBA00022741"/>
    </source>
</evidence>
<dbReference type="PANTHER" id="PTHR42714:SF2">
    <property type="entry name" value="TRNA MODIFICATION GTPASE GTPBP3, MITOCHONDRIAL"/>
    <property type="match status" value="1"/>
</dbReference>